<evidence type="ECO:0000313" key="2">
    <source>
        <dbReference type="Proteomes" id="UP001055811"/>
    </source>
</evidence>
<dbReference type="Proteomes" id="UP001055811">
    <property type="component" value="Linkage Group LG01"/>
</dbReference>
<comment type="caution">
    <text evidence="1">The sequence shown here is derived from an EMBL/GenBank/DDBJ whole genome shotgun (WGS) entry which is preliminary data.</text>
</comment>
<organism evidence="1 2">
    <name type="scientific">Cichorium intybus</name>
    <name type="common">Chicory</name>
    <dbReference type="NCBI Taxonomy" id="13427"/>
    <lineage>
        <taxon>Eukaryota</taxon>
        <taxon>Viridiplantae</taxon>
        <taxon>Streptophyta</taxon>
        <taxon>Embryophyta</taxon>
        <taxon>Tracheophyta</taxon>
        <taxon>Spermatophyta</taxon>
        <taxon>Magnoliopsida</taxon>
        <taxon>eudicotyledons</taxon>
        <taxon>Gunneridae</taxon>
        <taxon>Pentapetalae</taxon>
        <taxon>asterids</taxon>
        <taxon>campanulids</taxon>
        <taxon>Asterales</taxon>
        <taxon>Asteraceae</taxon>
        <taxon>Cichorioideae</taxon>
        <taxon>Cichorieae</taxon>
        <taxon>Cichoriinae</taxon>
        <taxon>Cichorium</taxon>
    </lineage>
</organism>
<evidence type="ECO:0000313" key="1">
    <source>
        <dbReference type="EMBL" id="KAI3788517.1"/>
    </source>
</evidence>
<proteinExistence type="predicted"/>
<accession>A0ACB9H0M2</accession>
<reference evidence="2" key="1">
    <citation type="journal article" date="2022" name="Mol. Ecol. Resour.">
        <title>The genomes of chicory, endive, great burdock and yacon provide insights into Asteraceae palaeo-polyploidization history and plant inulin production.</title>
        <authorList>
            <person name="Fan W."/>
            <person name="Wang S."/>
            <person name="Wang H."/>
            <person name="Wang A."/>
            <person name="Jiang F."/>
            <person name="Liu H."/>
            <person name="Zhao H."/>
            <person name="Xu D."/>
            <person name="Zhang Y."/>
        </authorList>
    </citation>
    <scope>NUCLEOTIDE SEQUENCE [LARGE SCALE GENOMIC DNA]</scope>
    <source>
        <strain evidence="2">cv. Punajuju</strain>
    </source>
</reference>
<sequence>MVKHLLRTLKSLPRNPKSTISVSHFHTCKKTLISNTSIDFILDEFADLPSSNPVKTPTQGTLKVTEPVDVESSSIKSSHQWPEWVGLMPKLMKNGYFDVDGNPSQIEGLIDGKACNQIRTAYLSFHAKSSSINIVFHQHRRSTRH</sequence>
<reference evidence="1 2" key="2">
    <citation type="journal article" date="2022" name="Mol. Ecol. Resour.">
        <title>The genomes of chicory, endive, great burdock and yacon provide insights into Asteraceae paleo-polyploidization history and plant inulin production.</title>
        <authorList>
            <person name="Fan W."/>
            <person name="Wang S."/>
            <person name="Wang H."/>
            <person name="Wang A."/>
            <person name="Jiang F."/>
            <person name="Liu H."/>
            <person name="Zhao H."/>
            <person name="Xu D."/>
            <person name="Zhang Y."/>
        </authorList>
    </citation>
    <scope>NUCLEOTIDE SEQUENCE [LARGE SCALE GENOMIC DNA]</scope>
    <source>
        <strain evidence="2">cv. Punajuju</strain>
        <tissue evidence="1">Leaves</tissue>
    </source>
</reference>
<dbReference type="EMBL" id="CM042009">
    <property type="protein sequence ID" value="KAI3788517.1"/>
    <property type="molecule type" value="Genomic_DNA"/>
</dbReference>
<protein>
    <submittedName>
        <fullName evidence="1">Uncharacterized protein</fullName>
    </submittedName>
</protein>
<name>A0ACB9H0M2_CICIN</name>
<keyword evidence="2" id="KW-1185">Reference proteome</keyword>
<gene>
    <name evidence="1" type="ORF">L2E82_01285</name>
</gene>